<accession>A0A0N0H2N2</accession>
<evidence type="ECO:0000256" key="1">
    <source>
        <dbReference type="SAM" id="MobiDB-lite"/>
    </source>
</evidence>
<dbReference type="Proteomes" id="UP000037982">
    <property type="component" value="Unassembled WGS sequence"/>
</dbReference>
<evidence type="ECO:0000313" key="4">
    <source>
        <dbReference type="EMBL" id="KPC65509.1"/>
    </source>
</evidence>
<dbReference type="SUPFAM" id="SSF46785">
    <property type="entry name" value="Winged helix' DNA-binding domain"/>
    <property type="match status" value="1"/>
</dbReference>
<dbReference type="InterPro" id="IPR036390">
    <property type="entry name" value="WH_DNA-bd_sf"/>
</dbReference>
<gene>
    <name evidence="4" type="ORF">ADL29_07405</name>
</gene>
<sequence length="187" mass="20413">MLAEAPASGYDLMKTFNASLANVWPATQSQVYGELAKLTTAGMVEVVAEGPRGRKEYALTDDGMIELRHWLIDIEPSGPPRLDGLLRVFFLGVLTPLEARTYLLSRAESASRAHAALEQLGQATPWDDDMISVYGKLALEYGLRQTAMQEDWARWAAEEVGRAKATAAGERVRERAASTGKESEGDA</sequence>
<evidence type="ECO:0000259" key="3">
    <source>
        <dbReference type="Pfam" id="PF10400"/>
    </source>
</evidence>
<protein>
    <submittedName>
        <fullName evidence="4">PadR family transcriptional regulator</fullName>
    </submittedName>
</protein>
<feature type="domain" description="Transcription regulator PadR C-terminal" evidence="3">
    <location>
        <begin position="83"/>
        <end position="159"/>
    </location>
</feature>
<dbReference type="EMBL" id="LGKG01000035">
    <property type="protein sequence ID" value="KPC65509.1"/>
    <property type="molecule type" value="Genomic_DNA"/>
</dbReference>
<comment type="caution">
    <text evidence="4">The sequence shown here is derived from an EMBL/GenBank/DDBJ whole genome shotgun (WGS) entry which is preliminary data.</text>
</comment>
<name>A0A0N0H2N2_9ACTN</name>
<feature type="domain" description="Transcription regulator PadR N-terminal" evidence="2">
    <location>
        <begin position="2"/>
        <end position="68"/>
    </location>
</feature>
<dbReference type="InterPro" id="IPR036388">
    <property type="entry name" value="WH-like_DNA-bd_sf"/>
</dbReference>
<dbReference type="InterPro" id="IPR005149">
    <property type="entry name" value="Tscrpt_reg_PadR_N"/>
</dbReference>
<keyword evidence="5" id="KW-1185">Reference proteome</keyword>
<dbReference type="PATRIC" id="fig|66876.3.peg.1620"/>
<evidence type="ECO:0000313" key="5">
    <source>
        <dbReference type="Proteomes" id="UP000037982"/>
    </source>
</evidence>
<dbReference type="PANTHER" id="PTHR43252">
    <property type="entry name" value="TRANSCRIPTIONAL REGULATOR YQJI"/>
    <property type="match status" value="1"/>
</dbReference>
<dbReference type="Pfam" id="PF10400">
    <property type="entry name" value="Vir_act_alpha_C"/>
    <property type="match status" value="1"/>
</dbReference>
<proteinExistence type="predicted"/>
<organism evidence="4 5">
    <name type="scientific">Streptomyces chattanoogensis</name>
    <dbReference type="NCBI Taxonomy" id="66876"/>
    <lineage>
        <taxon>Bacteria</taxon>
        <taxon>Bacillati</taxon>
        <taxon>Actinomycetota</taxon>
        <taxon>Actinomycetes</taxon>
        <taxon>Kitasatosporales</taxon>
        <taxon>Streptomycetaceae</taxon>
        <taxon>Streptomyces</taxon>
    </lineage>
</organism>
<dbReference type="Pfam" id="PF03551">
    <property type="entry name" value="PadR"/>
    <property type="match status" value="1"/>
</dbReference>
<feature type="region of interest" description="Disordered" evidence="1">
    <location>
        <begin position="164"/>
        <end position="187"/>
    </location>
</feature>
<dbReference type="AlphaFoldDB" id="A0A0N0H2N2"/>
<feature type="compositionally biased region" description="Basic and acidic residues" evidence="1">
    <location>
        <begin position="170"/>
        <end position="187"/>
    </location>
</feature>
<evidence type="ECO:0000259" key="2">
    <source>
        <dbReference type="Pfam" id="PF03551"/>
    </source>
</evidence>
<dbReference type="Gene3D" id="1.10.10.10">
    <property type="entry name" value="Winged helix-like DNA-binding domain superfamily/Winged helix DNA-binding domain"/>
    <property type="match status" value="1"/>
</dbReference>
<reference evidence="5" key="1">
    <citation type="submission" date="2015-07" db="EMBL/GenBank/DDBJ databases">
        <authorList>
            <person name="Ju K.-S."/>
            <person name="Doroghazi J.R."/>
            <person name="Metcalf W.W."/>
        </authorList>
    </citation>
    <scope>NUCLEOTIDE SEQUENCE [LARGE SCALE GENOMIC DNA]</scope>
    <source>
        <strain evidence="5">NRRL ISP-5002</strain>
    </source>
</reference>
<dbReference type="InterPro" id="IPR018309">
    <property type="entry name" value="Tscrpt_reg_PadR_C"/>
</dbReference>
<dbReference type="PANTHER" id="PTHR43252:SF2">
    <property type="entry name" value="TRANSCRIPTION REGULATOR, PADR-LIKE FAMILY"/>
    <property type="match status" value="1"/>
</dbReference>